<keyword evidence="1" id="KW-0812">Transmembrane</keyword>
<dbReference type="EMBL" id="JAGHKO010000004">
    <property type="protein sequence ID" value="MBO9202141.1"/>
    <property type="molecule type" value="Genomic_DNA"/>
</dbReference>
<evidence type="ECO:0000313" key="2">
    <source>
        <dbReference type="EMBL" id="MBO9202141.1"/>
    </source>
</evidence>
<accession>A0ABS3YW34</accession>
<evidence type="ECO:0000256" key="1">
    <source>
        <dbReference type="SAM" id="Phobius"/>
    </source>
</evidence>
<reference evidence="2 3" key="1">
    <citation type="submission" date="2021-03" db="EMBL/GenBank/DDBJ databases">
        <title>Assistant Professor.</title>
        <authorList>
            <person name="Huq M.A."/>
        </authorList>
    </citation>
    <scope>NUCLEOTIDE SEQUENCE [LARGE SCALE GENOMIC DNA]</scope>
    <source>
        <strain evidence="2 3">MAH-29</strain>
    </source>
</reference>
<sequence length="1225" mass="138454">MNTANTAPISHIIKKILKSVTVISLVIAIAIFLLLVFIIKYRIKSVIKEVVRQETHGVYELDFSKISIDFFKGRIKLKAVDFRPASAHPEIKDYRFTISQLYFSLSSWNQLFFHKKLFVDSLQINAPVITIYQQAAQKNKNGLGPIQEIFRSMQDVSDIFKVRMLEINRGRMAIYREANERPLMINNISFRVENFGQKKRANTHLRYSDNLTLHIGSQRWLFPSGQLIKFDNLFFSGKDQAFQVDSCSITTAPDNKGRRTSLFAEKLLFRTDELESVFERSELNIDTLYCKSPVLSVAMPADKKDKDTVSELNEAIQQLPGNINIKYINIENGQVHLTSSDGKRSYTGKKTNLKIYSLSIWHNPVPVIRTGRIDLNLHEISFATRDSLYLLTVKEFSFDSNNLVCKNAYLKPSPKAKGYLSGITLPAFTLFEISLNDLLEKRLKALVAVIDKPQFFFTSKAKKKTNEIGIPVNKFYSTLKDLAQLIDVRWLTIRDGTLDYTPRVSTTPELTLRNIDAEIDLVGMLNSSSLQGTKRSIHALSIGALNLDKKNITVDLDDFFVDGSREFGKLGALDVRLLSGIRLNAANLYWEGFSWEDFVRDKSIHIDTLNIPTLGFWVRTLPGQGMKSKTGLQPLTINRLNIGETRLDVKTASNAEMKAMVSKVAFKGLKTTGQFFAWQSGSARADSILFKNDHKQLTIQQMQVGQGEAALQHLTYRDVSSQVNIPQIKFQVQINNTDLEELRFPFLALYQPEITINRSQPDLLSATKDPTPVLKPFQIGKLEIIGGHFNYKQTDERLDLSAHFDAHVLGARLENDNPEAIIFDKVSMQLDSLSLDKPLSQGFITIRNASASVANYPLAVNLNSDNSGLTNVINNIHITNGRVEYYDSSLVATVAKITGKGKEGYLGFNQVVIKPSKSLDKFLKTSEWQKDYVTFSCDSIGLLHLNNQALMNDGEVAIRSVFLQGPRISTFRNKNMAFQHGIEKLMPTRLLAGINRPLRIDSIQVKGAGVEVHEVSAITNRESTIPIDELNAVFRNINSRPNEQDSLVLELSARVLNYGVRTFRYAESYQDSLSGFTMHYGISPMQLSHLTQVTNPLTAIAVTSGEADTLYANLSGNKYAAYGDINFYYRNLKVRLLNKEDTLKKNWLLFVGTLLANGVIKSSNQSQARMFYLRDREKFVFNYWIKTLFSGFGTSVGVKRNSKYKKLYNEAEEKYSLPAVSLERD</sequence>
<dbReference type="RefSeq" id="WP_209140192.1">
    <property type="nucleotide sequence ID" value="NZ_JAGHKO010000004.1"/>
</dbReference>
<evidence type="ECO:0008006" key="4">
    <source>
        <dbReference type="Google" id="ProtNLM"/>
    </source>
</evidence>
<gene>
    <name evidence="2" type="ORF">J7I42_17785</name>
</gene>
<evidence type="ECO:0000313" key="3">
    <source>
        <dbReference type="Proteomes" id="UP000677244"/>
    </source>
</evidence>
<keyword evidence="1" id="KW-1133">Transmembrane helix</keyword>
<feature type="transmembrane region" description="Helical" evidence="1">
    <location>
        <begin position="20"/>
        <end position="39"/>
    </location>
</feature>
<keyword evidence="3" id="KW-1185">Reference proteome</keyword>
<comment type="caution">
    <text evidence="2">The sequence shown here is derived from an EMBL/GenBank/DDBJ whole genome shotgun (WGS) entry which is preliminary data.</text>
</comment>
<proteinExistence type="predicted"/>
<organism evidence="2 3">
    <name type="scientific">Niastella soli</name>
    <dbReference type="NCBI Taxonomy" id="2821487"/>
    <lineage>
        <taxon>Bacteria</taxon>
        <taxon>Pseudomonadati</taxon>
        <taxon>Bacteroidota</taxon>
        <taxon>Chitinophagia</taxon>
        <taxon>Chitinophagales</taxon>
        <taxon>Chitinophagaceae</taxon>
        <taxon>Niastella</taxon>
    </lineage>
</organism>
<dbReference type="Proteomes" id="UP000677244">
    <property type="component" value="Unassembled WGS sequence"/>
</dbReference>
<keyword evidence="1" id="KW-0472">Membrane</keyword>
<name>A0ABS3YW34_9BACT</name>
<protein>
    <recommendedName>
        <fullName evidence="4">AsmA-like C-terminal domain-containing protein</fullName>
    </recommendedName>
</protein>